<dbReference type="Pfam" id="PF10497">
    <property type="entry name" value="zf-4CXXC_R1"/>
    <property type="match status" value="1"/>
</dbReference>
<evidence type="ECO:0000313" key="12">
    <source>
        <dbReference type="EMBL" id="GMN42903.1"/>
    </source>
</evidence>
<evidence type="ECO:0000256" key="9">
    <source>
        <dbReference type="SAM" id="MobiDB-lite"/>
    </source>
</evidence>
<dbReference type="PANTHER" id="PTHR12549">
    <property type="entry name" value="JMJC DOMAIN-CONTAINING HISTONE DEMETHYLATION PROTEIN"/>
    <property type="match status" value="1"/>
</dbReference>
<accession>A0AA87ZVF0</accession>
<comment type="subcellular location">
    <subcellularLocation>
        <location evidence="1">Nucleus</location>
    </subcellularLocation>
</comment>
<evidence type="ECO:0000256" key="5">
    <source>
        <dbReference type="ARBA" id="ARBA00023163"/>
    </source>
</evidence>
<proteinExistence type="inferred from homology"/>
<dbReference type="Proteomes" id="UP001187192">
    <property type="component" value="Unassembled WGS sequence"/>
</dbReference>
<sequence>MESAEDRRCRRNDGASWRCGQTAADGEGYCEKHLAQFANQKERFQREKGDATKSKKKKMTATATPMTTPTPRKRTRERRIKVSHGTDSDASESESEMVLASFRQKKSTRPVRAKEDEAKSRRSVKSDEQEGNSTKKVGLSFQFEENGDKCRKSKESGSLMCHQCQRNNKSGVVHCSKCGRKRYCFECLERWYPGKTREEVQTSCPFCCGNCNCKACMREVPVVKVVSPCLTLKAIQHFVLRLQYLLYKAIPVLRHIYREQSSELEIEAKIKGSGVQMTENNVERIKLDKIERLYW</sequence>
<dbReference type="GO" id="GO:0031490">
    <property type="term" value="F:chromatin DNA binding"/>
    <property type="evidence" value="ECO:0007669"/>
    <property type="project" value="TreeGrafter"/>
</dbReference>
<evidence type="ECO:0000256" key="3">
    <source>
        <dbReference type="ARBA" id="ARBA00022723"/>
    </source>
</evidence>
<evidence type="ECO:0000256" key="4">
    <source>
        <dbReference type="ARBA" id="ARBA00023015"/>
    </source>
</evidence>
<evidence type="ECO:0000259" key="10">
    <source>
        <dbReference type="PROSITE" id="PS50089"/>
    </source>
</evidence>
<feature type="compositionally biased region" description="Basic and acidic residues" evidence="9">
    <location>
        <begin position="41"/>
        <end position="53"/>
    </location>
</feature>
<reference evidence="12" key="1">
    <citation type="submission" date="2023-07" db="EMBL/GenBank/DDBJ databases">
        <title>draft genome sequence of fig (Ficus carica).</title>
        <authorList>
            <person name="Takahashi T."/>
            <person name="Nishimura K."/>
        </authorList>
    </citation>
    <scope>NUCLEOTIDE SEQUENCE</scope>
</reference>
<evidence type="ECO:0000256" key="1">
    <source>
        <dbReference type="ARBA" id="ARBA00004123"/>
    </source>
</evidence>
<feature type="compositionally biased region" description="Basic and acidic residues" evidence="9">
    <location>
        <begin position="1"/>
        <end position="13"/>
    </location>
</feature>
<keyword evidence="7" id="KW-0862">Zinc</keyword>
<dbReference type="EMBL" id="BTGU01000015">
    <property type="protein sequence ID" value="GMN42903.1"/>
    <property type="molecule type" value="Genomic_DNA"/>
</dbReference>
<feature type="compositionally biased region" description="Basic and acidic residues" evidence="9">
    <location>
        <begin position="112"/>
        <end position="128"/>
    </location>
</feature>
<feature type="region of interest" description="Disordered" evidence="9">
    <location>
        <begin position="1"/>
        <end position="22"/>
    </location>
</feature>
<keyword evidence="3" id="KW-0479">Metal-binding</keyword>
<dbReference type="GO" id="GO:0000785">
    <property type="term" value="C:chromatin"/>
    <property type="evidence" value="ECO:0007669"/>
    <property type="project" value="TreeGrafter"/>
</dbReference>
<dbReference type="GO" id="GO:0008270">
    <property type="term" value="F:zinc ion binding"/>
    <property type="evidence" value="ECO:0007669"/>
    <property type="project" value="UniProtKB-KW"/>
</dbReference>
<dbReference type="PANTHER" id="PTHR12549:SF33">
    <property type="entry name" value="LYSINE-SPECIFIC DEMETHYLASE JMJ27"/>
    <property type="match status" value="1"/>
</dbReference>
<organism evidence="12 13">
    <name type="scientific">Ficus carica</name>
    <name type="common">Common fig</name>
    <dbReference type="NCBI Taxonomy" id="3494"/>
    <lineage>
        <taxon>Eukaryota</taxon>
        <taxon>Viridiplantae</taxon>
        <taxon>Streptophyta</taxon>
        <taxon>Embryophyta</taxon>
        <taxon>Tracheophyta</taxon>
        <taxon>Spermatophyta</taxon>
        <taxon>Magnoliopsida</taxon>
        <taxon>eudicotyledons</taxon>
        <taxon>Gunneridae</taxon>
        <taxon>Pentapetalae</taxon>
        <taxon>rosids</taxon>
        <taxon>fabids</taxon>
        <taxon>Rosales</taxon>
        <taxon>Moraceae</taxon>
        <taxon>Ficeae</taxon>
        <taxon>Ficus</taxon>
    </lineage>
</organism>
<dbReference type="GO" id="GO:0003712">
    <property type="term" value="F:transcription coregulator activity"/>
    <property type="evidence" value="ECO:0007669"/>
    <property type="project" value="TreeGrafter"/>
</dbReference>
<feature type="compositionally biased region" description="Low complexity" evidence="9">
    <location>
        <begin position="60"/>
        <end position="70"/>
    </location>
</feature>
<dbReference type="PROSITE" id="PS50089">
    <property type="entry name" value="ZF_RING_2"/>
    <property type="match status" value="1"/>
</dbReference>
<evidence type="ECO:0000313" key="13">
    <source>
        <dbReference type="Proteomes" id="UP001187192"/>
    </source>
</evidence>
<gene>
    <name evidence="12" type="ORF">TIFTF001_012105</name>
</gene>
<keyword evidence="13" id="KW-1185">Reference proteome</keyword>
<comment type="caution">
    <text evidence="8">Lacks conserved residue(s) required for the propagation of feature annotation.</text>
</comment>
<evidence type="ECO:0000256" key="8">
    <source>
        <dbReference type="PROSITE-ProRule" id="PRU01002"/>
    </source>
</evidence>
<dbReference type="GO" id="GO:0032454">
    <property type="term" value="F:histone H3K9 demethylase activity"/>
    <property type="evidence" value="ECO:0007669"/>
    <property type="project" value="InterPro"/>
</dbReference>
<protein>
    <submittedName>
        <fullName evidence="12">Uncharacterized protein</fullName>
    </submittedName>
</protein>
<name>A0AA87ZVF0_FICCA</name>
<dbReference type="AlphaFoldDB" id="A0AA87ZVF0"/>
<keyword evidence="4" id="KW-0805">Transcription regulation</keyword>
<feature type="compositionally biased region" description="Basic residues" evidence="9">
    <location>
        <begin position="71"/>
        <end position="82"/>
    </location>
</feature>
<keyword evidence="5" id="KW-0804">Transcription</keyword>
<dbReference type="Pfam" id="PF08879">
    <property type="entry name" value="WRC"/>
    <property type="match status" value="1"/>
</dbReference>
<feature type="region of interest" description="Disordered" evidence="9">
    <location>
        <begin position="41"/>
        <end position="138"/>
    </location>
</feature>
<evidence type="ECO:0000256" key="7">
    <source>
        <dbReference type="PROSITE-ProRule" id="PRU00175"/>
    </source>
</evidence>
<dbReference type="InterPro" id="IPR045109">
    <property type="entry name" value="LSDs-like"/>
</dbReference>
<dbReference type="InterPro" id="IPR014977">
    <property type="entry name" value="WRC_dom"/>
</dbReference>
<dbReference type="InterPro" id="IPR018866">
    <property type="entry name" value="Znf-4CXXC_R1"/>
</dbReference>
<dbReference type="PROSITE" id="PS51667">
    <property type="entry name" value="WRC"/>
    <property type="match status" value="1"/>
</dbReference>
<evidence type="ECO:0000256" key="6">
    <source>
        <dbReference type="ARBA" id="ARBA00023242"/>
    </source>
</evidence>
<dbReference type="GO" id="GO:0000118">
    <property type="term" value="C:histone deacetylase complex"/>
    <property type="evidence" value="ECO:0007669"/>
    <property type="project" value="TreeGrafter"/>
</dbReference>
<keyword evidence="6" id="KW-0539">Nucleus</keyword>
<evidence type="ECO:0000256" key="2">
    <source>
        <dbReference type="ARBA" id="ARBA00006801"/>
    </source>
</evidence>
<feature type="domain" description="WRC" evidence="11">
    <location>
        <begin position="3"/>
        <end position="49"/>
    </location>
</feature>
<comment type="similarity">
    <text evidence="2">Belongs to the JARID1 histone demethylase family.</text>
</comment>
<dbReference type="GO" id="GO:0006357">
    <property type="term" value="P:regulation of transcription by RNA polymerase II"/>
    <property type="evidence" value="ECO:0007669"/>
    <property type="project" value="TreeGrafter"/>
</dbReference>
<comment type="caution">
    <text evidence="12">The sequence shown here is derived from an EMBL/GenBank/DDBJ whole genome shotgun (WGS) entry which is preliminary data.</text>
</comment>
<feature type="domain" description="RING-type" evidence="10">
    <location>
        <begin position="161"/>
        <end position="207"/>
    </location>
</feature>
<evidence type="ECO:0000259" key="11">
    <source>
        <dbReference type="PROSITE" id="PS51667"/>
    </source>
</evidence>
<dbReference type="InterPro" id="IPR001841">
    <property type="entry name" value="Znf_RING"/>
</dbReference>
<keyword evidence="7" id="KW-0863">Zinc-finger</keyword>